<sequence length="785" mass="88792">MASEPDDELVQVMMNPEDASLAGRPVAGGSTPKGKLAVIPDLDYVNQRLRGLTRSPEVEEERDPVKYRNETLAFRAELIALGGVPSREFRPFDPKDLHPYMDEYLGEWPENDYWQRELQAWQAFVTWRQKAFKHQIAGGYISASSYLCDPLKNDDKICVLYDFIYFLGHNRNRAVFDSVKREMEVAITITKQQISDLVKERSPLACDPSHWHFRDPVENYEHLIAIQATKDSQGNWIVDPVLYGPPIPKSPTPDKEEPPPRTYEDVLQGSREGQDPEERLASVSGPLGVRTQTIGYRNRLISLGGIPSREYRPSAPEHLLPDSPPSMGELIENLYWNRELRRWQDFVYDRAGLFGKQVAKGVVSSSHHLPDPLKSEDLLCVLYDFIDHLRNRDARLYADERYDNAIETAQRQIDELVRERGPLVCPPLHFHTRPPQQIQAEHNGEQPTSTTPKRASETSRPMTDEVNATTKEPQPAAHTHTLSKRKGRVQSEDPILPAPKRAKRNLQPLPSSEVADKPSKESTPHPTRENRGPGKRKLDTESEESVLPASKRTRMTLQPTSIRGKTTSQQSEPQPEAQPDVQPDIQPDVQPDAQPDAQPDVQPHGWSHRLRKRKADTQGDETVVPVSNPRKTILQPKSIRAKVIAKNTIPPPAAQNTSRGKRKADTQDDESVLPSSMGVRKTLQPKSVKARQTKAQQTKAQPTKAQQTKAQQTKARQTKAQQTKAQQTKARQTKTRQTKTQQTKKQPEVAGEDHRRGNRKTVEVPTEGLRKSVRIAALARVSYLR</sequence>
<feature type="compositionally biased region" description="Polar residues" evidence="1">
    <location>
        <begin position="555"/>
        <end position="567"/>
    </location>
</feature>
<feature type="region of interest" description="Disordered" evidence="1">
    <location>
        <begin position="247"/>
        <end position="283"/>
    </location>
</feature>
<dbReference type="Proteomes" id="UP001174934">
    <property type="component" value="Unassembled WGS sequence"/>
</dbReference>
<evidence type="ECO:0000313" key="3">
    <source>
        <dbReference type="Proteomes" id="UP001174934"/>
    </source>
</evidence>
<reference evidence="2" key="1">
    <citation type="submission" date="2023-06" db="EMBL/GenBank/DDBJ databases">
        <title>Genome-scale phylogeny and comparative genomics of the fungal order Sordariales.</title>
        <authorList>
            <consortium name="Lawrence Berkeley National Laboratory"/>
            <person name="Hensen N."/>
            <person name="Bonometti L."/>
            <person name="Westerberg I."/>
            <person name="Brannstrom I.O."/>
            <person name="Guillou S."/>
            <person name="Cros-Aarteil S."/>
            <person name="Calhoun S."/>
            <person name="Haridas S."/>
            <person name="Kuo A."/>
            <person name="Mondo S."/>
            <person name="Pangilinan J."/>
            <person name="Riley R."/>
            <person name="LaButti K."/>
            <person name="Andreopoulos B."/>
            <person name="Lipzen A."/>
            <person name="Chen C."/>
            <person name="Yanf M."/>
            <person name="Daum C."/>
            <person name="Ng V."/>
            <person name="Clum A."/>
            <person name="Steindorff A."/>
            <person name="Ohm R."/>
            <person name="Martin F."/>
            <person name="Silar P."/>
            <person name="Natvig D."/>
            <person name="Lalanne C."/>
            <person name="Gautier V."/>
            <person name="Ament-velasquez S.L."/>
            <person name="Kruys A."/>
            <person name="Hutchinson M.I."/>
            <person name="Powell A.J."/>
            <person name="Barry K."/>
            <person name="Miller A.N."/>
            <person name="Grigoriev I.V."/>
            <person name="Debuchy R."/>
            <person name="Gladieux P."/>
            <person name="Thoren M.H."/>
            <person name="Johannesson H."/>
        </authorList>
    </citation>
    <scope>NUCLEOTIDE SEQUENCE</scope>
    <source>
        <strain evidence="2">SMH3391-2</strain>
    </source>
</reference>
<feature type="compositionally biased region" description="Low complexity" evidence="1">
    <location>
        <begin position="693"/>
        <end position="730"/>
    </location>
</feature>
<feature type="region of interest" description="Disordered" evidence="1">
    <location>
        <begin position="438"/>
        <end position="765"/>
    </location>
</feature>
<feature type="compositionally biased region" description="Low complexity" evidence="1">
    <location>
        <begin position="568"/>
        <end position="579"/>
    </location>
</feature>
<dbReference type="AlphaFoldDB" id="A0AA39X0F4"/>
<gene>
    <name evidence="2" type="ORF">B0T17DRAFT_258326</name>
</gene>
<name>A0AA39X0F4_9PEZI</name>
<feature type="compositionally biased region" description="Basic and acidic residues" evidence="1">
    <location>
        <begin position="252"/>
        <end position="264"/>
    </location>
</feature>
<evidence type="ECO:0000313" key="2">
    <source>
        <dbReference type="EMBL" id="KAK0624992.1"/>
    </source>
</evidence>
<feature type="compositionally biased region" description="Polar residues" evidence="1">
    <location>
        <begin position="438"/>
        <end position="472"/>
    </location>
</feature>
<proteinExistence type="predicted"/>
<accession>A0AA39X0F4</accession>
<feature type="region of interest" description="Disordered" evidence="1">
    <location>
        <begin position="1"/>
        <end position="33"/>
    </location>
</feature>
<feature type="compositionally biased region" description="Basic and acidic residues" evidence="1">
    <location>
        <begin position="745"/>
        <end position="755"/>
    </location>
</feature>
<organism evidence="2 3">
    <name type="scientific">Bombardia bombarda</name>
    <dbReference type="NCBI Taxonomy" id="252184"/>
    <lineage>
        <taxon>Eukaryota</taxon>
        <taxon>Fungi</taxon>
        <taxon>Dikarya</taxon>
        <taxon>Ascomycota</taxon>
        <taxon>Pezizomycotina</taxon>
        <taxon>Sordariomycetes</taxon>
        <taxon>Sordariomycetidae</taxon>
        <taxon>Sordariales</taxon>
        <taxon>Lasiosphaeriaceae</taxon>
        <taxon>Bombardia</taxon>
    </lineage>
</organism>
<feature type="compositionally biased region" description="Basic and acidic residues" evidence="1">
    <location>
        <begin position="514"/>
        <end position="540"/>
    </location>
</feature>
<keyword evidence="3" id="KW-1185">Reference proteome</keyword>
<comment type="caution">
    <text evidence="2">The sequence shown here is derived from an EMBL/GenBank/DDBJ whole genome shotgun (WGS) entry which is preliminary data.</text>
</comment>
<protein>
    <submittedName>
        <fullName evidence="2">Uncharacterized protein</fullName>
    </submittedName>
</protein>
<evidence type="ECO:0000256" key="1">
    <source>
        <dbReference type="SAM" id="MobiDB-lite"/>
    </source>
</evidence>
<dbReference type="EMBL" id="JAULSR010000003">
    <property type="protein sequence ID" value="KAK0624992.1"/>
    <property type="molecule type" value="Genomic_DNA"/>
</dbReference>